<dbReference type="STRING" id="1795632.TH606_05040"/>
<organism evidence="10 11">
    <name type="scientific">Thermodesulfatator autotrophicus</name>
    <dbReference type="NCBI Taxonomy" id="1795632"/>
    <lineage>
        <taxon>Bacteria</taxon>
        <taxon>Pseudomonadati</taxon>
        <taxon>Thermodesulfobacteriota</taxon>
        <taxon>Thermodesulfobacteria</taxon>
        <taxon>Thermodesulfobacteriales</taxon>
        <taxon>Thermodesulfatatoraceae</taxon>
        <taxon>Thermodesulfatator</taxon>
    </lineage>
</organism>
<evidence type="ECO:0000256" key="5">
    <source>
        <dbReference type="ARBA" id="ARBA00022970"/>
    </source>
</evidence>
<protein>
    <submittedName>
        <fullName evidence="10">ABC transporter permease</fullName>
    </submittedName>
</protein>
<evidence type="ECO:0000256" key="1">
    <source>
        <dbReference type="ARBA" id="ARBA00004651"/>
    </source>
</evidence>
<feature type="transmembrane region" description="Helical" evidence="9">
    <location>
        <begin position="187"/>
        <end position="212"/>
    </location>
</feature>
<evidence type="ECO:0000313" key="10">
    <source>
        <dbReference type="EMBL" id="OAG27806.1"/>
    </source>
</evidence>
<comment type="subcellular location">
    <subcellularLocation>
        <location evidence="1">Cell membrane</location>
        <topology evidence="1">Multi-pass membrane protein</topology>
    </subcellularLocation>
</comment>
<keyword evidence="11" id="KW-1185">Reference proteome</keyword>
<dbReference type="InterPro" id="IPR052157">
    <property type="entry name" value="BCAA_transport_permease"/>
</dbReference>
<dbReference type="RefSeq" id="WP_068541829.1">
    <property type="nucleotide sequence ID" value="NZ_LSFI01000019.1"/>
</dbReference>
<dbReference type="OrthoDB" id="9779023at2"/>
<evidence type="ECO:0000256" key="8">
    <source>
        <dbReference type="ARBA" id="ARBA00037998"/>
    </source>
</evidence>
<keyword evidence="4 9" id="KW-0812">Transmembrane</keyword>
<dbReference type="GO" id="GO:0006865">
    <property type="term" value="P:amino acid transport"/>
    <property type="evidence" value="ECO:0007669"/>
    <property type="project" value="UniProtKB-KW"/>
</dbReference>
<sequence>MSELIQFIFSGLTNGAIYALIALGFTIVYNATEVINFAQGEFVMLGAMFMATFCALGLPIPLAFFLSVGIVALIGIIMERLAIYPARHASHITLIIITIGLSILIKGVAMFAWGKDPLSVPSFLGDTPIHLLGATIVPQKILVLIATLICVLLMELFFRKTMVGKAMRASAVNRLAARLVGIKVEPLVLLAFALSAATSAVAGVVISPITFATYDMGTLLGLKGFSAAVLGGLTSGLGAVVGGFVLGLLEAFAAGFISSAYKDAAAFVILILVLLLKPEGLFGKGATKKL</sequence>
<keyword evidence="6 9" id="KW-1133">Transmembrane helix</keyword>
<keyword evidence="3" id="KW-1003">Cell membrane</keyword>
<feature type="transmembrane region" description="Helical" evidence="9">
    <location>
        <begin position="49"/>
        <end position="77"/>
    </location>
</feature>
<proteinExistence type="inferred from homology"/>
<name>A0A177E7X7_9BACT</name>
<feature type="transmembrane region" description="Helical" evidence="9">
    <location>
        <begin position="224"/>
        <end position="248"/>
    </location>
</feature>
<evidence type="ECO:0000256" key="3">
    <source>
        <dbReference type="ARBA" id="ARBA00022475"/>
    </source>
</evidence>
<dbReference type="GO" id="GO:0005886">
    <property type="term" value="C:plasma membrane"/>
    <property type="evidence" value="ECO:0007669"/>
    <property type="project" value="UniProtKB-SubCell"/>
</dbReference>
<evidence type="ECO:0000313" key="11">
    <source>
        <dbReference type="Proteomes" id="UP000076964"/>
    </source>
</evidence>
<dbReference type="PANTHER" id="PTHR11795:SF450">
    <property type="entry name" value="ABC TRANSPORTER PERMEASE PROTEIN"/>
    <property type="match status" value="1"/>
</dbReference>
<feature type="transmembrane region" description="Helical" evidence="9">
    <location>
        <begin position="260"/>
        <end position="276"/>
    </location>
</feature>
<evidence type="ECO:0000256" key="9">
    <source>
        <dbReference type="SAM" id="Phobius"/>
    </source>
</evidence>
<gene>
    <name evidence="10" type="ORF">TH606_05040</name>
</gene>
<dbReference type="Proteomes" id="UP000076964">
    <property type="component" value="Unassembled WGS sequence"/>
</dbReference>
<keyword evidence="2" id="KW-0813">Transport</keyword>
<dbReference type="AlphaFoldDB" id="A0A177E7X7"/>
<keyword evidence="5" id="KW-0029">Amino-acid transport</keyword>
<dbReference type="GO" id="GO:0022857">
    <property type="term" value="F:transmembrane transporter activity"/>
    <property type="evidence" value="ECO:0007669"/>
    <property type="project" value="InterPro"/>
</dbReference>
<evidence type="ECO:0000256" key="6">
    <source>
        <dbReference type="ARBA" id="ARBA00022989"/>
    </source>
</evidence>
<comment type="similarity">
    <text evidence="8">Belongs to the binding-protein-dependent transport system permease family. LivHM subfamily.</text>
</comment>
<reference evidence="10 11" key="1">
    <citation type="submission" date="2016-02" db="EMBL/GenBank/DDBJ databases">
        <title>Draft genome sequence of Thermodesulfatator sp. S606.</title>
        <authorList>
            <person name="Lai Q."/>
            <person name="Cao J."/>
            <person name="Dupont S."/>
            <person name="Shao Z."/>
            <person name="Jebbar M."/>
            <person name="Alain K."/>
        </authorList>
    </citation>
    <scope>NUCLEOTIDE SEQUENCE [LARGE SCALE GENOMIC DNA]</scope>
    <source>
        <strain evidence="10 11">S606</strain>
    </source>
</reference>
<evidence type="ECO:0000256" key="2">
    <source>
        <dbReference type="ARBA" id="ARBA00022448"/>
    </source>
</evidence>
<dbReference type="PANTHER" id="PTHR11795">
    <property type="entry name" value="BRANCHED-CHAIN AMINO ACID TRANSPORT SYSTEM PERMEASE PROTEIN LIVH"/>
    <property type="match status" value="1"/>
</dbReference>
<dbReference type="CDD" id="cd06582">
    <property type="entry name" value="TM_PBP1_LivH_like"/>
    <property type="match status" value="1"/>
</dbReference>
<feature type="transmembrane region" description="Helical" evidence="9">
    <location>
        <begin position="7"/>
        <end position="29"/>
    </location>
</feature>
<evidence type="ECO:0000256" key="4">
    <source>
        <dbReference type="ARBA" id="ARBA00022692"/>
    </source>
</evidence>
<dbReference type="Pfam" id="PF02653">
    <property type="entry name" value="BPD_transp_2"/>
    <property type="match status" value="1"/>
</dbReference>
<comment type="caution">
    <text evidence="10">The sequence shown here is derived from an EMBL/GenBank/DDBJ whole genome shotgun (WGS) entry which is preliminary data.</text>
</comment>
<feature type="transmembrane region" description="Helical" evidence="9">
    <location>
        <begin position="141"/>
        <end position="158"/>
    </location>
</feature>
<feature type="transmembrane region" description="Helical" evidence="9">
    <location>
        <begin position="89"/>
        <end position="113"/>
    </location>
</feature>
<evidence type="ECO:0000256" key="7">
    <source>
        <dbReference type="ARBA" id="ARBA00023136"/>
    </source>
</evidence>
<dbReference type="InterPro" id="IPR001851">
    <property type="entry name" value="ABC_transp_permease"/>
</dbReference>
<accession>A0A177E7X7</accession>
<dbReference type="EMBL" id="LSFI01000019">
    <property type="protein sequence ID" value="OAG27806.1"/>
    <property type="molecule type" value="Genomic_DNA"/>
</dbReference>
<keyword evidence="7 9" id="KW-0472">Membrane</keyword>